<dbReference type="WBParaSite" id="PS1159_v2.g20289.t1">
    <property type="protein sequence ID" value="PS1159_v2.g20289.t1"/>
    <property type="gene ID" value="PS1159_v2.g20289"/>
</dbReference>
<sequence>MQNNLHLNSFISLAKLRLREPVKNARDAVKNFETNLTSNELKKTVEICCVGITEIGEIARDDLTAAQNLGFLQLIAELVHRVIDIARSSTNIKKLGKDSVIEAIDKFIELMNNVLSNIGSNDVTHLWVENGDLEDLSVAFPVSSYVFRKKLTTQEIQAHSKIFTIKGDLHRYKSNITKVGNYNDAMKSYWKAFSFDPGHGIIFNQLGVISSACDSTDRLSTFFFFFRALYAQTPFQNAKEFLMTKLGAITDKMIQSDFPKYSEIFKNPSVSDANGIFALSIKNSGPQEYYFPWFKKSSSLPNWKLKLTKLSSSTVCKVHADNFFHMINLLCTKQSHQTLFPTCERFLVLTQFLLDSELLSSKQLLQITTIFLLALKSRDEKKTIVDENFENVSRTFLFFVGLLLSKVYDFMEIINDSNKLGSFLKDYLTNLKVEIKRTKLDDISENTFMPPEIILCCLGSRFIADCNPLQLSSSSCSEKNTILFQSFLIRVSIVQELLFKMVNKGLFGLTSSFEYSQGKNDLSTFEIFALAYNKGSDVYAVYPEYIALDTNTIIDEYERLMAVTQHGMKFIIPTVVWSELQSISRDKRKDETIRLSAKNAAELISKTIENRSNDFQIYNFYGERKFDLEFSGRDLQGLNNKTGREKARDNNDDFIISICRKIEDILGSSSTKKGFYDSKIHVRNVVLLTEDRILRIKAHSETILTCGFSDFFTWFNNNCASSNS</sequence>
<evidence type="ECO:0000313" key="1">
    <source>
        <dbReference type="Proteomes" id="UP000887580"/>
    </source>
</evidence>
<accession>A0AC35FTP2</accession>
<evidence type="ECO:0000313" key="2">
    <source>
        <dbReference type="WBParaSite" id="PS1159_v2.g20289.t1"/>
    </source>
</evidence>
<organism evidence="1 2">
    <name type="scientific">Panagrolaimus sp. PS1159</name>
    <dbReference type="NCBI Taxonomy" id="55785"/>
    <lineage>
        <taxon>Eukaryota</taxon>
        <taxon>Metazoa</taxon>
        <taxon>Ecdysozoa</taxon>
        <taxon>Nematoda</taxon>
        <taxon>Chromadorea</taxon>
        <taxon>Rhabditida</taxon>
        <taxon>Tylenchina</taxon>
        <taxon>Panagrolaimomorpha</taxon>
        <taxon>Panagrolaimoidea</taxon>
        <taxon>Panagrolaimidae</taxon>
        <taxon>Panagrolaimus</taxon>
    </lineage>
</organism>
<dbReference type="Proteomes" id="UP000887580">
    <property type="component" value="Unplaced"/>
</dbReference>
<reference evidence="2" key="1">
    <citation type="submission" date="2022-11" db="UniProtKB">
        <authorList>
            <consortium name="WormBaseParasite"/>
        </authorList>
    </citation>
    <scope>IDENTIFICATION</scope>
</reference>
<proteinExistence type="predicted"/>
<protein>
    <submittedName>
        <fullName evidence="2">PIN domain-containing protein</fullName>
    </submittedName>
</protein>
<name>A0AC35FTP2_9BILA</name>